<evidence type="ECO:0008006" key="4">
    <source>
        <dbReference type="Google" id="ProtNLM"/>
    </source>
</evidence>
<proteinExistence type="predicted"/>
<dbReference type="RefSeq" id="WP_147931587.1">
    <property type="nucleotide sequence ID" value="NZ_VOXD01000024.1"/>
</dbReference>
<dbReference type="OrthoDB" id="9852957at2"/>
<dbReference type="AlphaFoldDB" id="A0A5C7FPE2"/>
<keyword evidence="1" id="KW-0732">Signal</keyword>
<comment type="caution">
    <text evidence="2">The sequence shown here is derived from an EMBL/GenBank/DDBJ whole genome shotgun (WGS) entry which is preliminary data.</text>
</comment>
<organism evidence="2 3">
    <name type="scientific">Neolewinella aurantiaca</name>
    <dbReference type="NCBI Taxonomy" id="2602767"/>
    <lineage>
        <taxon>Bacteria</taxon>
        <taxon>Pseudomonadati</taxon>
        <taxon>Bacteroidota</taxon>
        <taxon>Saprospiria</taxon>
        <taxon>Saprospirales</taxon>
        <taxon>Lewinellaceae</taxon>
        <taxon>Neolewinella</taxon>
    </lineage>
</organism>
<sequence length="267" mass="30030">MKNTMRYFIFLLSILFLTACDPAATDDDMMPAEGSIDLILEGKVFHEETGEPLSGWILTAHSGFGFQYETVTDTLDDEGAYRLEIGFYSNQANNQGLTVQEIADEKQEYYRFNYFKLHPPSAPLPSQCDYVVIDPAKDDIYYQAHLLDFTAAEPPVSYNETSVITEAASLSLRVELTNPPGPDSTVQSIFSLRDLSYPEPYYHISSGSLFTGTSFETGACAPQNRPLERTVYLRRWQNTAGTSPEIDTMVYRDTVQVLRDTSLLVTF</sequence>
<gene>
    <name evidence="2" type="ORF">FUA23_15070</name>
</gene>
<feature type="signal peptide" evidence="1">
    <location>
        <begin position="1"/>
        <end position="23"/>
    </location>
</feature>
<evidence type="ECO:0000313" key="2">
    <source>
        <dbReference type="EMBL" id="TXF88299.1"/>
    </source>
</evidence>
<evidence type="ECO:0000313" key="3">
    <source>
        <dbReference type="Proteomes" id="UP000321907"/>
    </source>
</evidence>
<dbReference type="EMBL" id="VOXD01000024">
    <property type="protein sequence ID" value="TXF88299.1"/>
    <property type="molecule type" value="Genomic_DNA"/>
</dbReference>
<reference evidence="2 3" key="1">
    <citation type="submission" date="2019-08" db="EMBL/GenBank/DDBJ databases">
        <title>Lewinella sp. strain SSH13 Genome sequencing and assembly.</title>
        <authorList>
            <person name="Kim I."/>
        </authorList>
    </citation>
    <scope>NUCLEOTIDE SEQUENCE [LARGE SCALE GENOMIC DNA]</scope>
    <source>
        <strain evidence="2 3">SSH13</strain>
    </source>
</reference>
<keyword evidence="3" id="KW-1185">Reference proteome</keyword>
<dbReference type="PROSITE" id="PS51257">
    <property type="entry name" value="PROKAR_LIPOPROTEIN"/>
    <property type="match status" value="1"/>
</dbReference>
<protein>
    <recommendedName>
        <fullName evidence="4">DUF4377 domain-containing protein</fullName>
    </recommendedName>
</protein>
<accession>A0A5C7FPE2</accession>
<evidence type="ECO:0000256" key="1">
    <source>
        <dbReference type="SAM" id="SignalP"/>
    </source>
</evidence>
<feature type="chain" id="PRO_5023098881" description="DUF4377 domain-containing protein" evidence="1">
    <location>
        <begin position="24"/>
        <end position="267"/>
    </location>
</feature>
<name>A0A5C7FPE2_9BACT</name>
<dbReference type="Proteomes" id="UP000321907">
    <property type="component" value="Unassembled WGS sequence"/>
</dbReference>